<dbReference type="PANTHER" id="PTHR30273">
    <property type="entry name" value="PERIPLASMIC SIGNAL SENSOR AND SIGMA FACTOR ACTIVATOR FECR-RELATED"/>
    <property type="match status" value="1"/>
</dbReference>
<dbReference type="InterPro" id="IPR006860">
    <property type="entry name" value="FecR"/>
</dbReference>
<dbReference type="PANTHER" id="PTHR30273:SF2">
    <property type="entry name" value="PROTEIN FECR"/>
    <property type="match status" value="1"/>
</dbReference>
<gene>
    <name evidence="3" type="ORF">K7G82_13595</name>
</gene>
<dbReference type="EMBL" id="JAINVV010000006">
    <property type="protein sequence ID" value="MBY8823333.1"/>
    <property type="molecule type" value="Genomic_DNA"/>
</dbReference>
<name>A0ABS7PPZ0_9SPHN</name>
<dbReference type="PIRSF" id="PIRSF018266">
    <property type="entry name" value="FecR"/>
    <property type="match status" value="1"/>
</dbReference>
<accession>A0ABS7PPZ0</accession>
<protein>
    <submittedName>
        <fullName evidence="3">FecR family protein</fullName>
    </submittedName>
</protein>
<proteinExistence type="predicted"/>
<feature type="domain" description="FecR N-terminal" evidence="2">
    <location>
        <begin position="7"/>
        <end position="47"/>
    </location>
</feature>
<dbReference type="InterPro" id="IPR012373">
    <property type="entry name" value="Ferrdict_sens_TM"/>
</dbReference>
<evidence type="ECO:0000313" key="4">
    <source>
        <dbReference type="Proteomes" id="UP000706039"/>
    </source>
</evidence>
<organism evidence="3 4">
    <name type="scientific">Sphingomonas colocasiae</name>
    <dbReference type="NCBI Taxonomy" id="1848973"/>
    <lineage>
        <taxon>Bacteria</taxon>
        <taxon>Pseudomonadati</taxon>
        <taxon>Pseudomonadota</taxon>
        <taxon>Alphaproteobacteria</taxon>
        <taxon>Sphingomonadales</taxon>
        <taxon>Sphingomonadaceae</taxon>
        <taxon>Sphingomonas</taxon>
    </lineage>
</organism>
<evidence type="ECO:0000259" key="1">
    <source>
        <dbReference type="Pfam" id="PF04773"/>
    </source>
</evidence>
<evidence type="ECO:0000313" key="3">
    <source>
        <dbReference type="EMBL" id="MBY8823333.1"/>
    </source>
</evidence>
<dbReference type="Pfam" id="PF04773">
    <property type="entry name" value="FecR"/>
    <property type="match status" value="1"/>
</dbReference>
<reference evidence="3 4" key="1">
    <citation type="submission" date="2021-08" db="EMBL/GenBank/DDBJ databases">
        <authorList>
            <person name="Tuo L."/>
        </authorList>
    </citation>
    <scope>NUCLEOTIDE SEQUENCE [LARGE SCALE GENOMIC DNA]</scope>
    <source>
        <strain evidence="3 4">JCM 31229</strain>
    </source>
</reference>
<dbReference type="Gene3D" id="2.60.120.1440">
    <property type="match status" value="1"/>
</dbReference>
<comment type="caution">
    <text evidence="3">The sequence shown here is derived from an EMBL/GenBank/DDBJ whole genome shotgun (WGS) entry which is preliminary data.</text>
</comment>
<dbReference type="Proteomes" id="UP000706039">
    <property type="component" value="Unassembled WGS sequence"/>
</dbReference>
<keyword evidence="4" id="KW-1185">Reference proteome</keyword>
<dbReference type="InterPro" id="IPR032623">
    <property type="entry name" value="FecR_N"/>
</dbReference>
<dbReference type="Pfam" id="PF16220">
    <property type="entry name" value="DUF4880"/>
    <property type="match status" value="1"/>
</dbReference>
<feature type="domain" description="FecR protein" evidence="1">
    <location>
        <begin position="108"/>
        <end position="199"/>
    </location>
</feature>
<sequence length="310" mass="33762">MGHDPEDEARDWLVRMNSGSVADADRAAFERWHADPEHAAAYAELEHVWALMMQSAGPADNIVTFTGRPRRFERFRAHWARNVAAIAASLAVLALGAQQYATVWRFDHATQGSARGHVPLADGSTVELNTGSAIDIDYRDGERHVTLARGEAFFDVKRDPARPFVIGAGAGEVRVLGTAFSVKREGDGARVTVIRGRVRVTGGDGRSVELVPDQQAAFGNGNALAVAKVDAATALAWSRGQLVFVNRPLGEILSEIDRYYPGALFLVDEKAGRQRMNATINLDRIDDWVMAIAKSQKIRARRLPGAILVG</sequence>
<evidence type="ECO:0000259" key="2">
    <source>
        <dbReference type="Pfam" id="PF16220"/>
    </source>
</evidence>
<dbReference type="RefSeq" id="WP_222990449.1">
    <property type="nucleotide sequence ID" value="NZ_JAINVV010000006.1"/>
</dbReference>
<dbReference type="Gene3D" id="3.55.50.30">
    <property type="match status" value="1"/>
</dbReference>